<dbReference type="Proteomes" id="UP000629025">
    <property type="component" value="Unassembled WGS sequence"/>
</dbReference>
<evidence type="ECO:0000313" key="3">
    <source>
        <dbReference type="Proteomes" id="UP000629025"/>
    </source>
</evidence>
<proteinExistence type="predicted"/>
<dbReference type="EMBL" id="BMIJ01000001">
    <property type="protein sequence ID" value="GGB79309.1"/>
    <property type="molecule type" value="Genomic_DNA"/>
</dbReference>
<name>A0ABQ1JZW4_9GAMM</name>
<gene>
    <name evidence="2" type="ORF">GCM10011352_01210</name>
</gene>
<keyword evidence="3" id="KW-1185">Reference proteome</keyword>
<dbReference type="PROSITE" id="PS51257">
    <property type="entry name" value="PROKAR_LIPOPROTEIN"/>
    <property type="match status" value="1"/>
</dbReference>
<protein>
    <recommendedName>
        <fullName evidence="4">DUF4136 domain-containing protein</fullName>
    </recommendedName>
</protein>
<feature type="chain" id="PRO_5045746981" description="DUF4136 domain-containing protein" evidence="1">
    <location>
        <begin position="24"/>
        <end position="201"/>
    </location>
</feature>
<evidence type="ECO:0000256" key="1">
    <source>
        <dbReference type="SAM" id="SignalP"/>
    </source>
</evidence>
<feature type="signal peptide" evidence="1">
    <location>
        <begin position="1"/>
        <end position="23"/>
    </location>
</feature>
<evidence type="ECO:0000313" key="2">
    <source>
        <dbReference type="EMBL" id="GGB79309.1"/>
    </source>
</evidence>
<comment type="caution">
    <text evidence="2">The sequence shown here is derived from an EMBL/GenBank/DDBJ whole genome shotgun (WGS) entry which is preliminary data.</text>
</comment>
<evidence type="ECO:0008006" key="4">
    <source>
        <dbReference type="Google" id="ProtNLM"/>
    </source>
</evidence>
<accession>A0ABQ1JZW4</accession>
<keyword evidence="1" id="KW-0732">Signal</keyword>
<organism evidence="2 3">
    <name type="scientific">Marinobacterium zhoushanense</name>
    <dbReference type="NCBI Taxonomy" id="1679163"/>
    <lineage>
        <taxon>Bacteria</taxon>
        <taxon>Pseudomonadati</taxon>
        <taxon>Pseudomonadota</taxon>
        <taxon>Gammaproteobacteria</taxon>
        <taxon>Oceanospirillales</taxon>
        <taxon>Oceanospirillaceae</taxon>
        <taxon>Marinobacterium</taxon>
    </lineage>
</organism>
<sequence length="201" mass="22339">MRNIIKITCAVFLIILISGCASNIKQQELNLVNTVGIVNEFPKYPNFVTIGTTIFTNDYDYIENDLFSDLLVSTVKEYVEGKGMKVSLIAESEIKNVDMALKLVPRDVYGIAGTYGYGINQKMFLGKPLPAMSYVALNLVPYINGNSRCSGCYLQSMKKIEVGKLPEKFSMLSSDDKILVESVLKENIKETVKKILVESGI</sequence>
<reference evidence="3" key="1">
    <citation type="journal article" date="2019" name="Int. J. Syst. Evol. Microbiol.">
        <title>The Global Catalogue of Microorganisms (GCM) 10K type strain sequencing project: providing services to taxonomists for standard genome sequencing and annotation.</title>
        <authorList>
            <consortium name="The Broad Institute Genomics Platform"/>
            <consortium name="The Broad Institute Genome Sequencing Center for Infectious Disease"/>
            <person name="Wu L."/>
            <person name="Ma J."/>
        </authorList>
    </citation>
    <scope>NUCLEOTIDE SEQUENCE [LARGE SCALE GENOMIC DNA]</scope>
    <source>
        <strain evidence="3">CGMCC 1.15341</strain>
    </source>
</reference>
<dbReference type="RefSeq" id="WP_188745172.1">
    <property type="nucleotide sequence ID" value="NZ_BMIJ01000001.1"/>
</dbReference>